<evidence type="ECO:0000313" key="1">
    <source>
        <dbReference type="EMBL" id="GFY50304.1"/>
    </source>
</evidence>
<dbReference type="EMBL" id="BMAV01007393">
    <property type="protein sequence ID" value="GFY50304.1"/>
    <property type="molecule type" value="Genomic_DNA"/>
</dbReference>
<reference evidence="1" key="1">
    <citation type="submission" date="2020-08" db="EMBL/GenBank/DDBJ databases">
        <title>Multicomponent nature underlies the extraordinary mechanical properties of spider dragline silk.</title>
        <authorList>
            <person name="Kono N."/>
            <person name="Nakamura H."/>
            <person name="Mori M."/>
            <person name="Yoshida Y."/>
            <person name="Ohtoshi R."/>
            <person name="Malay A.D."/>
            <person name="Moran D.A.P."/>
            <person name="Tomita M."/>
            <person name="Numata K."/>
            <person name="Arakawa K."/>
        </authorList>
    </citation>
    <scope>NUCLEOTIDE SEQUENCE</scope>
</reference>
<evidence type="ECO:0000313" key="2">
    <source>
        <dbReference type="Proteomes" id="UP000886998"/>
    </source>
</evidence>
<name>A0A8X6XBR3_9ARAC</name>
<organism evidence="1 2">
    <name type="scientific">Trichonephila inaurata madagascariensis</name>
    <dbReference type="NCBI Taxonomy" id="2747483"/>
    <lineage>
        <taxon>Eukaryota</taxon>
        <taxon>Metazoa</taxon>
        <taxon>Ecdysozoa</taxon>
        <taxon>Arthropoda</taxon>
        <taxon>Chelicerata</taxon>
        <taxon>Arachnida</taxon>
        <taxon>Araneae</taxon>
        <taxon>Araneomorphae</taxon>
        <taxon>Entelegynae</taxon>
        <taxon>Araneoidea</taxon>
        <taxon>Nephilidae</taxon>
        <taxon>Trichonephila</taxon>
        <taxon>Trichonephila inaurata</taxon>
    </lineage>
</organism>
<keyword evidence="2" id="KW-1185">Reference proteome</keyword>
<dbReference type="Proteomes" id="UP000886998">
    <property type="component" value="Unassembled WGS sequence"/>
</dbReference>
<dbReference type="AlphaFoldDB" id="A0A8X6XBR3"/>
<protein>
    <submittedName>
        <fullName evidence="1">Uncharacterized protein</fullName>
    </submittedName>
</protein>
<sequence>MGIVAHQLEKGMYLGFSGESRKICYGFYLHITRRDSRHQAGLFANRDKKDRNYTRFLWTADPENTTQYKLPTLKLYPPAKLFCFWENSFRGDQDHPLFSDNASNFKKARNILMSMLELCQSDPVQNFVFGEGEFGHFTPPASPTSEALGPT</sequence>
<comment type="caution">
    <text evidence="1">The sequence shown here is derived from an EMBL/GenBank/DDBJ whole genome shotgun (WGS) entry which is preliminary data.</text>
</comment>
<accession>A0A8X6XBR3</accession>
<gene>
    <name evidence="1" type="ORF">TNIN_102211</name>
</gene>
<proteinExistence type="predicted"/>